<sequence length="59" mass="6429">MTQRICDCPYCKCVVPETAPEVNGKSYCCEACASAHPDSQPCQNSQCDCHHHGWGGIKT</sequence>
<dbReference type="InterPro" id="IPR000518">
    <property type="entry name" value="Metalthion_fam14_prok"/>
</dbReference>
<dbReference type="Pfam" id="PF02069">
    <property type="entry name" value="Metallothio_Pro"/>
    <property type="match status" value="1"/>
</dbReference>
<dbReference type="InterPro" id="IPR017854">
    <property type="entry name" value="Metalthion_dom_sf"/>
</dbReference>
<keyword evidence="1" id="KW-0479">Metal-binding</keyword>
<dbReference type="STRING" id="402385.SAMN05421848_0658"/>
<dbReference type="Proteomes" id="UP000199046">
    <property type="component" value="Unassembled WGS sequence"/>
</dbReference>
<evidence type="ECO:0000256" key="1">
    <source>
        <dbReference type="ARBA" id="ARBA00022723"/>
    </source>
</evidence>
<dbReference type="Gene3D" id="2.30.170.10">
    <property type="match status" value="1"/>
</dbReference>
<gene>
    <name evidence="3" type="ORF">SAMN05421848_0658</name>
</gene>
<dbReference type="GO" id="GO:0046872">
    <property type="term" value="F:metal ion binding"/>
    <property type="evidence" value="ECO:0007669"/>
    <property type="project" value="UniProtKB-KW"/>
</dbReference>
<evidence type="ECO:0000256" key="2">
    <source>
        <dbReference type="ARBA" id="ARBA00022851"/>
    </source>
</evidence>
<evidence type="ECO:0000313" key="3">
    <source>
        <dbReference type="EMBL" id="SFC12968.1"/>
    </source>
</evidence>
<evidence type="ECO:0000313" key="4">
    <source>
        <dbReference type="Proteomes" id="UP000199046"/>
    </source>
</evidence>
<name>A0A1I1GSX7_9GAMM</name>
<dbReference type="EMBL" id="FOLY01000001">
    <property type="protein sequence ID" value="SFC12968.1"/>
    <property type="molecule type" value="Genomic_DNA"/>
</dbReference>
<accession>A0A1I1GSX7</accession>
<protein>
    <submittedName>
        <fullName evidence="3">Metallothionein</fullName>
    </submittedName>
</protein>
<proteinExistence type="predicted"/>
<dbReference type="SUPFAM" id="SSF57868">
    <property type="entry name" value="Metallothionein"/>
    <property type="match status" value="1"/>
</dbReference>
<dbReference type="RefSeq" id="WP_090130700.1">
    <property type="nucleotide sequence ID" value="NZ_FOLY01000001.1"/>
</dbReference>
<keyword evidence="2" id="KW-0480">Metal-thiolate cluster</keyword>
<organism evidence="3 4">
    <name type="scientific">Kushneria avicenniae</name>
    <dbReference type="NCBI Taxonomy" id="402385"/>
    <lineage>
        <taxon>Bacteria</taxon>
        <taxon>Pseudomonadati</taxon>
        <taxon>Pseudomonadota</taxon>
        <taxon>Gammaproteobacteria</taxon>
        <taxon>Oceanospirillales</taxon>
        <taxon>Halomonadaceae</taxon>
        <taxon>Kushneria</taxon>
    </lineage>
</organism>
<dbReference type="OrthoDB" id="468089at2"/>
<dbReference type="AlphaFoldDB" id="A0A1I1GSX7"/>
<keyword evidence="4" id="KW-1185">Reference proteome</keyword>
<reference evidence="4" key="1">
    <citation type="submission" date="2016-10" db="EMBL/GenBank/DDBJ databases">
        <authorList>
            <person name="Varghese N."/>
            <person name="Submissions S."/>
        </authorList>
    </citation>
    <scope>NUCLEOTIDE SEQUENCE [LARGE SCALE GENOMIC DNA]</scope>
    <source>
        <strain evidence="4">DSM 23439</strain>
    </source>
</reference>